<dbReference type="SUPFAM" id="SSF56349">
    <property type="entry name" value="DNA breaking-rejoining enzymes"/>
    <property type="match status" value="1"/>
</dbReference>
<dbReference type="Gene3D" id="1.10.150.130">
    <property type="match status" value="1"/>
</dbReference>
<dbReference type="GO" id="GO:0015074">
    <property type="term" value="P:DNA integration"/>
    <property type="evidence" value="ECO:0007669"/>
    <property type="project" value="UniProtKB-KW"/>
</dbReference>
<dbReference type="AlphaFoldDB" id="A0A5D5AET9"/>
<dbReference type="PROSITE" id="PS51900">
    <property type="entry name" value="CB"/>
    <property type="match status" value="1"/>
</dbReference>
<dbReference type="InterPro" id="IPR010998">
    <property type="entry name" value="Integrase_recombinase_N"/>
</dbReference>
<evidence type="ECO:0000256" key="2">
    <source>
        <dbReference type="ARBA" id="ARBA00023125"/>
    </source>
</evidence>
<dbReference type="GO" id="GO:0006310">
    <property type="term" value="P:DNA recombination"/>
    <property type="evidence" value="ECO:0007669"/>
    <property type="project" value="UniProtKB-KW"/>
</dbReference>
<organism evidence="7 8">
    <name type="scientific">Natrialba swarupiae</name>
    <dbReference type="NCBI Taxonomy" id="2448032"/>
    <lineage>
        <taxon>Archaea</taxon>
        <taxon>Methanobacteriati</taxon>
        <taxon>Methanobacteriota</taxon>
        <taxon>Stenosarchaea group</taxon>
        <taxon>Halobacteria</taxon>
        <taxon>Halobacteriales</taxon>
        <taxon>Natrialbaceae</taxon>
        <taxon>Natrialba</taxon>
    </lineage>
</organism>
<gene>
    <name evidence="7" type="ORF">FYC77_19810</name>
</gene>
<dbReference type="GO" id="GO:0003677">
    <property type="term" value="F:DNA binding"/>
    <property type="evidence" value="ECO:0007669"/>
    <property type="project" value="UniProtKB-UniRule"/>
</dbReference>
<comment type="caution">
    <text evidence="7">The sequence shown here is derived from an EMBL/GenBank/DDBJ whole genome shotgun (WGS) entry which is preliminary data.</text>
</comment>
<dbReference type="EMBL" id="VTAW01000059">
    <property type="protein sequence ID" value="TYT60266.1"/>
    <property type="molecule type" value="Genomic_DNA"/>
</dbReference>
<dbReference type="PROSITE" id="PS51898">
    <property type="entry name" value="TYR_RECOMBINASE"/>
    <property type="match status" value="1"/>
</dbReference>
<dbReference type="InterPro" id="IPR011010">
    <property type="entry name" value="DNA_brk_join_enz"/>
</dbReference>
<evidence type="ECO:0000256" key="1">
    <source>
        <dbReference type="ARBA" id="ARBA00022908"/>
    </source>
</evidence>
<evidence type="ECO:0000256" key="4">
    <source>
        <dbReference type="PROSITE-ProRule" id="PRU01248"/>
    </source>
</evidence>
<evidence type="ECO:0000259" key="5">
    <source>
        <dbReference type="PROSITE" id="PS51898"/>
    </source>
</evidence>
<dbReference type="InterPro" id="IPR004107">
    <property type="entry name" value="Integrase_SAM-like_N"/>
</dbReference>
<dbReference type="CDD" id="cd00397">
    <property type="entry name" value="DNA_BRE_C"/>
    <property type="match status" value="1"/>
</dbReference>
<feature type="domain" description="Core-binding (CB)" evidence="6">
    <location>
        <begin position="13"/>
        <end position="98"/>
    </location>
</feature>
<protein>
    <submittedName>
        <fullName evidence="7">Site-specific integrase</fullName>
    </submittedName>
</protein>
<name>A0A5D5AET9_9EURY</name>
<dbReference type="InterPro" id="IPR050090">
    <property type="entry name" value="Tyrosine_recombinase_XerCD"/>
</dbReference>
<dbReference type="Pfam" id="PF02899">
    <property type="entry name" value="Phage_int_SAM_1"/>
    <property type="match status" value="1"/>
</dbReference>
<dbReference type="PANTHER" id="PTHR30349">
    <property type="entry name" value="PHAGE INTEGRASE-RELATED"/>
    <property type="match status" value="1"/>
</dbReference>
<dbReference type="Pfam" id="PF00589">
    <property type="entry name" value="Phage_integrase"/>
    <property type="match status" value="1"/>
</dbReference>
<dbReference type="PANTHER" id="PTHR30349:SF41">
    <property type="entry name" value="INTEGRASE_RECOMBINASE PROTEIN MJ0367-RELATED"/>
    <property type="match status" value="1"/>
</dbReference>
<dbReference type="InterPro" id="IPR013762">
    <property type="entry name" value="Integrase-like_cat_sf"/>
</dbReference>
<evidence type="ECO:0000256" key="3">
    <source>
        <dbReference type="ARBA" id="ARBA00023172"/>
    </source>
</evidence>
<dbReference type="InterPro" id="IPR002104">
    <property type="entry name" value="Integrase_catalytic"/>
</dbReference>
<evidence type="ECO:0000259" key="6">
    <source>
        <dbReference type="PROSITE" id="PS51900"/>
    </source>
</evidence>
<keyword evidence="1" id="KW-0229">DNA integration</keyword>
<accession>A0A5D5AET9</accession>
<feature type="domain" description="Tyr recombinase" evidence="5">
    <location>
        <begin position="122"/>
        <end position="332"/>
    </location>
</feature>
<dbReference type="Gene3D" id="1.10.443.10">
    <property type="entry name" value="Intergrase catalytic core"/>
    <property type="match status" value="1"/>
</dbReference>
<keyword evidence="3" id="KW-0233">DNA recombination</keyword>
<keyword evidence="8" id="KW-1185">Reference proteome</keyword>
<evidence type="ECO:0000313" key="7">
    <source>
        <dbReference type="EMBL" id="TYT60266.1"/>
    </source>
</evidence>
<evidence type="ECO:0000313" key="8">
    <source>
        <dbReference type="Proteomes" id="UP000324104"/>
    </source>
</evidence>
<reference evidence="7 8" key="1">
    <citation type="submission" date="2019-08" db="EMBL/GenBank/DDBJ databases">
        <title>Archaea genome.</title>
        <authorList>
            <person name="Kajale S."/>
            <person name="Shouche Y."/>
            <person name="Deshpande N."/>
            <person name="Sharma A."/>
        </authorList>
    </citation>
    <scope>NUCLEOTIDE SEQUENCE [LARGE SCALE GENOMIC DNA]</scope>
    <source>
        <strain evidence="7 8">ESP3B_9</strain>
    </source>
</reference>
<dbReference type="InterPro" id="IPR044068">
    <property type="entry name" value="CB"/>
</dbReference>
<proteinExistence type="predicted"/>
<dbReference type="Proteomes" id="UP000324104">
    <property type="component" value="Unassembled WGS sequence"/>
</dbReference>
<sequence>MAIPGCTMTSRNPEPSECQSMYLNSREGEVRDSTLKTHEYRLNHFVRWCDQNNVENLTNIDPIDIEQYKNWRRKDGDLSKSALKGQLDTLRVFMRYLGRLGIVDSELCESVPSVKMKRSDEVNNRKISEDNAQAILETLDRYHYATVEHVWFLLAWRTSARVGALRALDVDDYDPDNQFLYFRERDGTQLKNGPSGERPVALSDETCAILDDYLQHHRVTNTDQHGREPLFSSKQGRVHRNTMRRWCYTLTCPSFRGDECETEECNSQSDGKTSHKCDDSVSPHAIRRASITHFLRKDMPEKMVSDRADVSEDVLEKHYDKRSAEEKMEQRRAYLDNI</sequence>
<keyword evidence="2 4" id="KW-0238">DNA-binding</keyword>